<keyword evidence="3" id="KW-1185">Reference proteome</keyword>
<reference evidence="2" key="1">
    <citation type="submission" date="2022-03" db="EMBL/GenBank/DDBJ databases">
        <title>Streptomyces 7R015 and 7R016 isolated from Barleria lupulina in Thailand.</title>
        <authorList>
            <person name="Kanchanasin P."/>
            <person name="Phongsopitanun W."/>
            <person name="Tanasupawat S."/>
        </authorList>
    </citation>
    <scope>NUCLEOTIDE SEQUENCE</scope>
    <source>
        <strain evidence="2">7R016</strain>
    </source>
</reference>
<proteinExistence type="predicted"/>
<organism evidence="2 3">
    <name type="scientific">Streptomyces spinosisporus</name>
    <dbReference type="NCBI Taxonomy" id="2927582"/>
    <lineage>
        <taxon>Bacteria</taxon>
        <taxon>Bacillati</taxon>
        <taxon>Actinomycetota</taxon>
        <taxon>Actinomycetes</taxon>
        <taxon>Kitasatosporales</taxon>
        <taxon>Streptomycetaceae</taxon>
        <taxon>Streptomyces</taxon>
    </lineage>
</organism>
<evidence type="ECO:0000313" key="3">
    <source>
        <dbReference type="Proteomes" id="UP001165270"/>
    </source>
</evidence>
<feature type="region of interest" description="Disordered" evidence="1">
    <location>
        <begin position="146"/>
        <end position="174"/>
    </location>
</feature>
<evidence type="ECO:0008006" key="4">
    <source>
        <dbReference type="Google" id="ProtNLM"/>
    </source>
</evidence>
<evidence type="ECO:0000256" key="1">
    <source>
        <dbReference type="SAM" id="MobiDB-lite"/>
    </source>
</evidence>
<dbReference type="Proteomes" id="UP001165270">
    <property type="component" value="Unassembled WGS sequence"/>
</dbReference>
<feature type="compositionally biased region" description="Basic and acidic residues" evidence="1">
    <location>
        <begin position="161"/>
        <end position="174"/>
    </location>
</feature>
<dbReference type="RefSeq" id="WP_242709302.1">
    <property type="nucleotide sequence ID" value="NZ_JALDAX010000003.1"/>
</dbReference>
<name>A0ABS9XDR6_9ACTN</name>
<dbReference type="EMBL" id="JALDAX010000003">
    <property type="protein sequence ID" value="MCI3240233.1"/>
    <property type="molecule type" value="Genomic_DNA"/>
</dbReference>
<protein>
    <recommendedName>
        <fullName evidence="4">XRE family transcriptional regulator</fullName>
    </recommendedName>
</protein>
<evidence type="ECO:0000313" key="2">
    <source>
        <dbReference type="EMBL" id="MCI3240233.1"/>
    </source>
</evidence>
<sequence>MGSPEHGTPQPPPEADLIRLARQARGLSPEEAADRTPVRIKGFRWRQIEKGWKGKPGESDRVIGPDKTIAHMSHTVGVTSARLAEHRPKAAEILREIEIQSIERSDNLPDPLGNLTAERQRIILEMVAELAVEDRAPALRRLAERLEAGELGTADGPSRSTDLRGVDERPPRAM</sequence>
<gene>
    <name evidence="2" type="ORF">MQN93_10915</name>
</gene>
<accession>A0ABS9XDR6</accession>
<comment type="caution">
    <text evidence="2">The sequence shown here is derived from an EMBL/GenBank/DDBJ whole genome shotgun (WGS) entry which is preliminary data.</text>
</comment>